<reference evidence="2" key="1">
    <citation type="submission" date="2017-01" db="EMBL/GenBank/DDBJ databases">
        <authorList>
            <person name="Varghese N."/>
            <person name="Submissions S."/>
        </authorList>
    </citation>
    <scope>NUCLEOTIDE SEQUENCE [LARGE SCALE GENOMIC DNA]</scope>
    <source>
        <strain evidence="2">DSM 19945</strain>
    </source>
</reference>
<evidence type="ECO:0000313" key="2">
    <source>
        <dbReference type="Proteomes" id="UP000186221"/>
    </source>
</evidence>
<dbReference type="AlphaFoldDB" id="A0A1N7J5B4"/>
<dbReference type="EMBL" id="FTOG01000001">
    <property type="protein sequence ID" value="SIS44520.1"/>
    <property type="molecule type" value="Genomic_DNA"/>
</dbReference>
<sequence length="76" mass="8267">MEFRIIAVVLSFLGLMCLQLADSGTFGTGSLARSFDRPAFVDLSGHQVGRSNFSPLALPRPSRLDFDAGKKFFGLD</sequence>
<name>A0A1N7J5B4_9RHOB</name>
<gene>
    <name evidence="1" type="ORF">SAMN05421580_101367</name>
</gene>
<protein>
    <submittedName>
        <fullName evidence="1">Uncharacterized protein</fullName>
    </submittedName>
</protein>
<proteinExistence type="predicted"/>
<dbReference type="Proteomes" id="UP000186221">
    <property type="component" value="Unassembled WGS sequence"/>
</dbReference>
<keyword evidence="2" id="KW-1185">Reference proteome</keyword>
<accession>A0A1N7J5B4</accession>
<dbReference type="RefSeq" id="WP_076483318.1">
    <property type="nucleotide sequence ID" value="NZ_FTOG01000001.1"/>
</dbReference>
<evidence type="ECO:0000313" key="1">
    <source>
        <dbReference type="EMBL" id="SIS44520.1"/>
    </source>
</evidence>
<organism evidence="1 2">
    <name type="scientific">Rhodobacter aestuarii</name>
    <dbReference type="NCBI Taxonomy" id="453582"/>
    <lineage>
        <taxon>Bacteria</taxon>
        <taxon>Pseudomonadati</taxon>
        <taxon>Pseudomonadota</taxon>
        <taxon>Alphaproteobacteria</taxon>
        <taxon>Rhodobacterales</taxon>
        <taxon>Rhodobacter group</taxon>
        <taxon>Rhodobacter</taxon>
    </lineage>
</organism>